<keyword evidence="1" id="KW-0472">Membrane</keyword>
<feature type="transmembrane region" description="Helical" evidence="1">
    <location>
        <begin position="540"/>
        <end position="566"/>
    </location>
</feature>
<dbReference type="RefSeq" id="WP_200245347.1">
    <property type="nucleotide sequence ID" value="NZ_JAENHK010000008.1"/>
</dbReference>
<feature type="transmembrane region" description="Helical" evidence="1">
    <location>
        <begin position="482"/>
        <end position="502"/>
    </location>
</feature>
<protein>
    <recommendedName>
        <fullName evidence="4">ABC transporter permease</fullName>
    </recommendedName>
</protein>
<dbReference type="Proteomes" id="UP000628669">
    <property type="component" value="Unassembled WGS sequence"/>
</dbReference>
<accession>A0ABS1FU90</accession>
<dbReference type="EMBL" id="JAENHK010000008">
    <property type="protein sequence ID" value="MBK1895997.1"/>
    <property type="molecule type" value="Genomic_DNA"/>
</dbReference>
<reference evidence="3" key="1">
    <citation type="submission" date="2021-01" db="EMBL/GenBank/DDBJ databases">
        <title>Genome public.</title>
        <authorList>
            <person name="Liu C."/>
            <person name="Sun Q."/>
        </authorList>
    </citation>
    <scope>NUCLEOTIDE SEQUENCE [LARGE SCALE GENOMIC DNA]</scope>
    <source>
        <strain evidence="3">YIM B02567</strain>
    </source>
</reference>
<keyword evidence="3" id="KW-1185">Reference proteome</keyword>
<feature type="transmembrane region" description="Helical" evidence="1">
    <location>
        <begin position="587"/>
        <end position="610"/>
    </location>
</feature>
<feature type="transmembrane region" description="Helical" evidence="1">
    <location>
        <begin position="23"/>
        <end position="43"/>
    </location>
</feature>
<feature type="transmembrane region" description="Helical" evidence="1">
    <location>
        <begin position="105"/>
        <end position="124"/>
    </location>
</feature>
<evidence type="ECO:0000313" key="3">
    <source>
        <dbReference type="Proteomes" id="UP000628669"/>
    </source>
</evidence>
<feature type="transmembrane region" description="Helical" evidence="1">
    <location>
        <begin position="514"/>
        <end position="534"/>
    </location>
</feature>
<gene>
    <name evidence="2" type="ORF">JHL15_09560</name>
</gene>
<evidence type="ECO:0000313" key="2">
    <source>
        <dbReference type="EMBL" id="MBK1895997.1"/>
    </source>
</evidence>
<organism evidence="2 3">
    <name type="scientific">Chryseobacterium paridis</name>
    <dbReference type="NCBI Taxonomy" id="2800328"/>
    <lineage>
        <taxon>Bacteria</taxon>
        <taxon>Pseudomonadati</taxon>
        <taxon>Bacteroidota</taxon>
        <taxon>Flavobacteriia</taxon>
        <taxon>Flavobacteriales</taxon>
        <taxon>Weeksellaceae</taxon>
        <taxon>Chryseobacterium group</taxon>
        <taxon>Chryseobacterium</taxon>
    </lineage>
</organism>
<comment type="caution">
    <text evidence="2">The sequence shown here is derived from an EMBL/GenBank/DDBJ whole genome shotgun (WGS) entry which is preliminary data.</text>
</comment>
<feature type="transmembrane region" description="Helical" evidence="1">
    <location>
        <begin position="457"/>
        <end position="476"/>
    </location>
</feature>
<evidence type="ECO:0000256" key="1">
    <source>
        <dbReference type="SAM" id="Phobius"/>
    </source>
</evidence>
<evidence type="ECO:0008006" key="4">
    <source>
        <dbReference type="Google" id="ProtNLM"/>
    </source>
</evidence>
<keyword evidence="1" id="KW-1133">Transmembrane helix</keyword>
<feature type="transmembrane region" description="Helical" evidence="1">
    <location>
        <begin position="64"/>
        <end position="85"/>
    </location>
</feature>
<name>A0ABS1FU90_9FLAO</name>
<keyword evidence="1" id="KW-0812">Transmembrane</keyword>
<proteinExistence type="predicted"/>
<sequence>MQKIHQFNQYLLERYPTIWNTKIIWMLLVSVLIHILFFVIGYCSHMDPRSLQTYSVKDDYFKNGVIFIHLIISILMIVGWLITMFRNNAFKNFYPTSKGKLFGQFVQYFIILFACTTFYFSYMVGFKMFINHQYPDQQLEKSVDIINRAAPFLSQELEPYALNNRKYPAVFADLFCETDINKINTNKKYFIYYNRVYQFYSVYSKVSDKLDREGNSIIPEPEKTNKTPVAYSELKGDQTTFYFKKDVVDLSPYIKTTGLSYYNFSDIFYDNSPKGAHYLNQKYGEYPEESYTNKAYKQKAFEINQKTSELLNKGNSAELESLLSDFLKIAEAYKIQTNLQAKEWTKMIYSSQNNNFQPAYFINKVKSNNGTYDSTLPKEYMDDSTVAVTEAAIAENGNIVRDSIAISVLNPEINQQVSPEKYFKNNLTDYYFYTDSLKDVLNNINTIKNFDFFSENVHIYLWIAFFLAAFIFSFRIVGLRSLLFSVISTGVLILAITLLSVLYSFSLRGKGEFFASYFTLFISAIILIVPLFMMRKAGKMISSIFLTISMTGFALFVFLIFGIISLHQKENCMTTLTGNSYIDCPTIIDTIGLNLSYIILVCSFIFMYLYTSILQKWKAMPQ</sequence>